<evidence type="ECO:0000313" key="2">
    <source>
        <dbReference type="Proteomes" id="UP000663848"/>
    </source>
</evidence>
<name>A0A822EUK2_9BILA</name>
<comment type="caution">
    <text evidence="1">The sequence shown here is derived from an EMBL/GenBank/DDBJ whole genome shotgun (WGS) entry which is preliminary data.</text>
</comment>
<dbReference type="Proteomes" id="UP000663848">
    <property type="component" value="Unassembled WGS sequence"/>
</dbReference>
<organism evidence="1 2">
    <name type="scientific">Rotaria socialis</name>
    <dbReference type="NCBI Taxonomy" id="392032"/>
    <lineage>
        <taxon>Eukaryota</taxon>
        <taxon>Metazoa</taxon>
        <taxon>Spiralia</taxon>
        <taxon>Gnathifera</taxon>
        <taxon>Rotifera</taxon>
        <taxon>Eurotatoria</taxon>
        <taxon>Bdelloidea</taxon>
        <taxon>Philodinida</taxon>
        <taxon>Philodinidae</taxon>
        <taxon>Rotaria</taxon>
    </lineage>
</organism>
<feature type="non-terminal residue" evidence="1">
    <location>
        <position position="80"/>
    </location>
</feature>
<dbReference type="EMBL" id="CAJOBR010073304">
    <property type="protein sequence ID" value="CAF5106043.1"/>
    <property type="molecule type" value="Genomic_DNA"/>
</dbReference>
<proteinExistence type="predicted"/>
<evidence type="ECO:0000313" key="1">
    <source>
        <dbReference type="EMBL" id="CAF5106043.1"/>
    </source>
</evidence>
<sequence>TSKSTSNPQIQYHSGSLGNLLGSNLDFEIEIEKRPPQQPEKPTVVSLDQSSRAIVTTSKDGRVSIQNFAARPGNTVTINS</sequence>
<protein>
    <submittedName>
        <fullName evidence="1">Uncharacterized protein</fullName>
    </submittedName>
</protein>
<gene>
    <name evidence="1" type="ORF">QYT958_LOCUS45108</name>
</gene>
<feature type="non-terminal residue" evidence="1">
    <location>
        <position position="1"/>
    </location>
</feature>
<accession>A0A822EUK2</accession>
<reference evidence="1" key="1">
    <citation type="submission" date="2021-02" db="EMBL/GenBank/DDBJ databases">
        <authorList>
            <person name="Nowell W R."/>
        </authorList>
    </citation>
    <scope>NUCLEOTIDE SEQUENCE</scope>
</reference>
<dbReference type="AlphaFoldDB" id="A0A822EUK2"/>